<dbReference type="EMBL" id="SIOP01000001">
    <property type="protein sequence ID" value="TAY50596.1"/>
    <property type="molecule type" value="Genomic_DNA"/>
</dbReference>
<name>A0A7M3DPK3_RHILE</name>
<proteinExistence type="predicted"/>
<reference evidence="1 2" key="1">
    <citation type="submission" date="2019-02" db="EMBL/GenBank/DDBJ databases">
        <title>The genomic architecture of introgression among sibling species of bacteria.</title>
        <authorList>
            <person name="Cavassim M.I.A."/>
            <person name="Moeskjaer S."/>
            <person name="Moslemi C."/>
            <person name="Fields B."/>
            <person name="Bachmann A."/>
            <person name="Vilhjalmsson B."/>
            <person name="Schierup M.H."/>
            <person name="Young J.P.W."/>
            <person name="Andersen S.U."/>
        </authorList>
    </citation>
    <scope>NUCLEOTIDE SEQUENCE [LARGE SCALE GENOMIC DNA]</scope>
    <source>
        <strain evidence="1 2">SM135B</strain>
    </source>
</reference>
<comment type="caution">
    <text evidence="1">The sequence shown here is derived from an EMBL/GenBank/DDBJ whole genome shotgun (WGS) entry which is preliminary data.</text>
</comment>
<accession>A0A7M3DPK3</accession>
<dbReference type="Proteomes" id="UP000292974">
    <property type="component" value="Unassembled WGS sequence"/>
</dbReference>
<evidence type="ECO:0000313" key="2">
    <source>
        <dbReference type="Proteomes" id="UP000292974"/>
    </source>
</evidence>
<evidence type="ECO:0000313" key="1">
    <source>
        <dbReference type="EMBL" id="TAY50596.1"/>
    </source>
</evidence>
<sequence length="59" mass="6689">MRISFSVSPVISLSPVFLRPVFPEHDAEKCAPFSASMLYFFDLDQDSDFRPIGPKIILI</sequence>
<protein>
    <submittedName>
        <fullName evidence="1">Uncharacterized protein</fullName>
    </submittedName>
</protein>
<gene>
    <name evidence="1" type="ORF">ELH90_02145</name>
</gene>
<dbReference type="AlphaFoldDB" id="A0A7M3DPK3"/>
<organism evidence="1 2">
    <name type="scientific">Rhizobium leguminosarum</name>
    <dbReference type="NCBI Taxonomy" id="384"/>
    <lineage>
        <taxon>Bacteria</taxon>
        <taxon>Pseudomonadati</taxon>
        <taxon>Pseudomonadota</taxon>
        <taxon>Alphaproteobacteria</taxon>
        <taxon>Hyphomicrobiales</taxon>
        <taxon>Rhizobiaceae</taxon>
        <taxon>Rhizobium/Agrobacterium group</taxon>
        <taxon>Rhizobium</taxon>
    </lineage>
</organism>